<gene>
    <name evidence="1" type="ORF">DPMN_010689</name>
</gene>
<dbReference type="EMBL" id="JAIWYP010000001">
    <property type="protein sequence ID" value="KAH3886676.1"/>
    <property type="molecule type" value="Genomic_DNA"/>
</dbReference>
<accession>A0A9D4N2Q5</accession>
<evidence type="ECO:0000313" key="1">
    <source>
        <dbReference type="EMBL" id="KAH3886676.1"/>
    </source>
</evidence>
<proteinExistence type="predicted"/>
<protein>
    <submittedName>
        <fullName evidence="1">Uncharacterized protein</fullName>
    </submittedName>
</protein>
<name>A0A9D4N2Q5_DREPO</name>
<dbReference type="AlphaFoldDB" id="A0A9D4N2Q5"/>
<dbReference type="Proteomes" id="UP000828390">
    <property type="component" value="Unassembled WGS sequence"/>
</dbReference>
<keyword evidence="2" id="KW-1185">Reference proteome</keyword>
<reference evidence="1" key="1">
    <citation type="journal article" date="2019" name="bioRxiv">
        <title>The Genome of the Zebra Mussel, Dreissena polymorpha: A Resource for Invasive Species Research.</title>
        <authorList>
            <person name="McCartney M.A."/>
            <person name="Auch B."/>
            <person name="Kono T."/>
            <person name="Mallez S."/>
            <person name="Zhang Y."/>
            <person name="Obille A."/>
            <person name="Becker A."/>
            <person name="Abrahante J.E."/>
            <person name="Garbe J."/>
            <person name="Badalamenti J.P."/>
            <person name="Herman A."/>
            <person name="Mangelson H."/>
            <person name="Liachko I."/>
            <person name="Sullivan S."/>
            <person name="Sone E.D."/>
            <person name="Koren S."/>
            <person name="Silverstein K.A.T."/>
            <person name="Beckman K.B."/>
            <person name="Gohl D.M."/>
        </authorList>
    </citation>
    <scope>NUCLEOTIDE SEQUENCE</scope>
    <source>
        <strain evidence="1">Duluth1</strain>
        <tissue evidence="1">Whole animal</tissue>
    </source>
</reference>
<comment type="caution">
    <text evidence="1">The sequence shown here is derived from an EMBL/GenBank/DDBJ whole genome shotgun (WGS) entry which is preliminary data.</text>
</comment>
<organism evidence="1 2">
    <name type="scientific">Dreissena polymorpha</name>
    <name type="common">Zebra mussel</name>
    <name type="synonym">Mytilus polymorpha</name>
    <dbReference type="NCBI Taxonomy" id="45954"/>
    <lineage>
        <taxon>Eukaryota</taxon>
        <taxon>Metazoa</taxon>
        <taxon>Spiralia</taxon>
        <taxon>Lophotrochozoa</taxon>
        <taxon>Mollusca</taxon>
        <taxon>Bivalvia</taxon>
        <taxon>Autobranchia</taxon>
        <taxon>Heteroconchia</taxon>
        <taxon>Euheterodonta</taxon>
        <taxon>Imparidentia</taxon>
        <taxon>Neoheterodontei</taxon>
        <taxon>Myida</taxon>
        <taxon>Dreissenoidea</taxon>
        <taxon>Dreissenidae</taxon>
        <taxon>Dreissena</taxon>
    </lineage>
</organism>
<sequence length="50" mass="5631">MQKESCAICAVWSAATLSAIEGTLSCELSLVDKYLLTKLHRLEWSYIWPA</sequence>
<reference evidence="1" key="2">
    <citation type="submission" date="2020-11" db="EMBL/GenBank/DDBJ databases">
        <authorList>
            <person name="McCartney M.A."/>
            <person name="Auch B."/>
            <person name="Kono T."/>
            <person name="Mallez S."/>
            <person name="Becker A."/>
            <person name="Gohl D.M."/>
            <person name="Silverstein K.A.T."/>
            <person name="Koren S."/>
            <person name="Bechman K.B."/>
            <person name="Herman A."/>
            <person name="Abrahante J.E."/>
            <person name="Garbe J."/>
        </authorList>
    </citation>
    <scope>NUCLEOTIDE SEQUENCE</scope>
    <source>
        <strain evidence="1">Duluth1</strain>
        <tissue evidence="1">Whole animal</tissue>
    </source>
</reference>
<evidence type="ECO:0000313" key="2">
    <source>
        <dbReference type="Proteomes" id="UP000828390"/>
    </source>
</evidence>